<sequence length="279" mass="30002">MTLSLGMILMILAAALMHASWNVMVKTSGDKLLNTGLIMVGLGFCGLFALPFVGIPDAASWPFLAGSLLTHLVYYIGLSGGYRHGDLSQVYPIARGSSPLLVAIAAWLIIGETLTPLQMGGVAATSLGIISLTFDKPIDRAHSWRPVLFGLLTGLSIMSYTLFDGQGVRLAGDRLGYIIWLFVLDAPMVTLYCLWRRPAALSYFRAKWKFGLVGGLLSGGGYGISIYAMSLGGLANVSALRETSVIFAALMSTFLLKERFRHRRYALVALVAAGAILLH</sequence>
<keyword evidence="14" id="KW-1185">Reference proteome</keyword>
<evidence type="ECO:0000256" key="5">
    <source>
        <dbReference type="ARBA" id="ARBA00022556"/>
    </source>
</evidence>
<feature type="transmembrane region" description="Helical" evidence="11">
    <location>
        <begin position="234"/>
        <end position="256"/>
    </location>
</feature>
<feature type="transmembrane region" description="Helical" evidence="11">
    <location>
        <begin position="116"/>
        <end position="134"/>
    </location>
</feature>
<keyword evidence="2" id="KW-1003">Cell membrane</keyword>
<evidence type="ECO:0000313" key="14">
    <source>
        <dbReference type="Proteomes" id="UP001279642"/>
    </source>
</evidence>
<evidence type="ECO:0000256" key="2">
    <source>
        <dbReference type="ARBA" id="ARBA00022475"/>
    </source>
</evidence>
<dbReference type="InterPro" id="IPR000620">
    <property type="entry name" value="EamA_dom"/>
</dbReference>
<comment type="subcellular location">
    <subcellularLocation>
        <location evidence="1">Cell membrane</location>
        <topology evidence="1">Multi-pass membrane protein</topology>
    </subcellularLocation>
</comment>
<organism evidence="13 14">
    <name type="scientific">Dongia soli</name>
    <dbReference type="NCBI Taxonomy" id="600628"/>
    <lineage>
        <taxon>Bacteria</taxon>
        <taxon>Pseudomonadati</taxon>
        <taxon>Pseudomonadota</taxon>
        <taxon>Alphaproteobacteria</taxon>
        <taxon>Rhodospirillales</taxon>
        <taxon>Dongiaceae</taxon>
        <taxon>Dongia</taxon>
    </lineage>
</organism>
<reference evidence="13 14" key="1">
    <citation type="journal article" date="2016" name="Antonie Van Leeuwenhoek">
        <title>Dongia soli sp. nov., isolated from soil from Dokdo, Korea.</title>
        <authorList>
            <person name="Kim D.U."/>
            <person name="Lee H."/>
            <person name="Kim H."/>
            <person name="Kim S.G."/>
            <person name="Ka J.O."/>
        </authorList>
    </citation>
    <scope>NUCLEOTIDE SEQUENCE [LARGE SCALE GENOMIC DNA]</scope>
    <source>
        <strain evidence="13 14">D78</strain>
    </source>
</reference>
<dbReference type="Proteomes" id="UP001279642">
    <property type="component" value="Unassembled WGS sequence"/>
</dbReference>
<feature type="transmembrane region" description="Helical" evidence="11">
    <location>
        <begin position="175"/>
        <end position="195"/>
    </location>
</feature>
<keyword evidence="8 11" id="KW-1133">Transmembrane helix</keyword>
<evidence type="ECO:0000256" key="6">
    <source>
        <dbReference type="ARBA" id="ARBA00022692"/>
    </source>
</evidence>
<feature type="domain" description="EamA" evidence="12">
    <location>
        <begin position="7"/>
        <end position="132"/>
    </location>
</feature>
<accession>A0ABU5E5E3</accession>
<evidence type="ECO:0000256" key="7">
    <source>
        <dbReference type="ARBA" id="ARBA00022985"/>
    </source>
</evidence>
<dbReference type="InterPro" id="IPR000390">
    <property type="entry name" value="Small_drug/metabolite_transptr"/>
</dbReference>
<evidence type="ECO:0000256" key="1">
    <source>
        <dbReference type="ARBA" id="ARBA00004651"/>
    </source>
</evidence>
<keyword evidence="5" id="KW-0441">Lipid A biosynthesis</keyword>
<evidence type="ECO:0000256" key="9">
    <source>
        <dbReference type="ARBA" id="ARBA00023098"/>
    </source>
</evidence>
<feature type="transmembrane region" description="Helical" evidence="11">
    <location>
        <begin position="207"/>
        <end position="228"/>
    </location>
</feature>
<feature type="transmembrane region" description="Helical" evidence="11">
    <location>
        <begin position="146"/>
        <end position="163"/>
    </location>
</feature>
<dbReference type="SUPFAM" id="SSF103481">
    <property type="entry name" value="Multidrug resistance efflux transporter EmrE"/>
    <property type="match status" value="2"/>
</dbReference>
<dbReference type="PANTHER" id="PTHR30561">
    <property type="entry name" value="SMR FAMILY PROTON-DEPENDENT DRUG EFFLUX TRANSPORTER SUGE"/>
    <property type="match status" value="1"/>
</dbReference>
<gene>
    <name evidence="13" type="ORF">SMD27_01550</name>
</gene>
<protein>
    <submittedName>
        <fullName evidence="13">EamA family transporter</fullName>
    </submittedName>
</protein>
<comment type="caution">
    <text evidence="13">The sequence shown here is derived from an EMBL/GenBank/DDBJ whole genome shotgun (WGS) entry which is preliminary data.</text>
</comment>
<dbReference type="EMBL" id="JAXCLW010000001">
    <property type="protein sequence ID" value="MDY0881518.1"/>
    <property type="molecule type" value="Genomic_DNA"/>
</dbReference>
<keyword evidence="10 11" id="KW-0472">Membrane</keyword>
<keyword evidence="9" id="KW-0443">Lipid metabolism</keyword>
<dbReference type="InterPro" id="IPR037185">
    <property type="entry name" value="EmrE-like"/>
</dbReference>
<evidence type="ECO:0000256" key="8">
    <source>
        <dbReference type="ARBA" id="ARBA00022989"/>
    </source>
</evidence>
<dbReference type="Gene3D" id="1.10.3730.20">
    <property type="match status" value="2"/>
</dbReference>
<keyword evidence="4" id="KW-0997">Cell inner membrane</keyword>
<name>A0ABU5E5E3_9PROT</name>
<feature type="transmembrane region" description="Helical" evidence="11">
    <location>
        <begin position="90"/>
        <end position="110"/>
    </location>
</feature>
<evidence type="ECO:0000313" key="13">
    <source>
        <dbReference type="EMBL" id="MDY0881518.1"/>
    </source>
</evidence>
<keyword evidence="7" id="KW-0448">Lipopolysaccharide biosynthesis</keyword>
<keyword evidence="6 11" id="KW-0812">Transmembrane</keyword>
<evidence type="ECO:0000256" key="3">
    <source>
        <dbReference type="ARBA" id="ARBA00022516"/>
    </source>
</evidence>
<feature type="transmembrane region" description="Helical" evidence="11">
    <location>
        <begin position="59"/>
        <end position="78"/>
    </location>
</feature>
<feature type="domain" description="EamA" evidence="12">
    <location>
        <begin position="147"/>
        <end position="278"/>
    </location>
</feature>
<evidence type="ECO:0000256" key="4">
    <source>
        <dbReference type="ARBA" id="ARBA00022519"/>
    </source>
</evidence>
<evidence type="ECO:0000259" key="12">
    <source>
        <dbReference type="Pfam" id="PF00892"/>
    </source>
</evidence>
<evidence type="ECO:0000256" key="10">
    <source>
        <dbReference type="ARBA" id="ARBA00023136"/>
    </source>
</evidence>
<evidence type="ECO:0000256" key="11">
    <source>
        <dbReference type="SAM" id="Phobius"/>
    </source>
</evidence>
<keyword evidence="3" id="KW-0444">Lipid biosynthesis</keyword>
<dbReference type="PANTHER" id="PTHR30561:SF9">
    <property type="entry name" value="4-AMINO-4-DEOXY-L-ARABINOSE-PHOSPHOUNDECAPRENOL FLIPPASE SUBUNIT ARNF-RELATED"/>
    <property type="match status" value="1"/>
</dbReference>
<feature type="transmembrane region" description="Helical" evidence="11">
    <location>
        <begin position="6"/>
        <end position="25"/>
    </location>
</feature>
<proteinExistence type="predicted"/>
<dbReference type="Pfam" id="PF00892">
    <property type="entry name" value="EamA"/>
    <property type="match status" value="2"/>
</dbReference>
<dbReference type="RefSeq" id="WP_320506578.1">
    <property type="nucleotide sequence ID" value="NZ_JAXCLW010000001.1"/>
</dbReference>
<feature type="transmembrane region" description="Helical" evidence="11">
    <location>
        <begin position="32"/>
        <end position="53"/>
    </location>
</feature>